<evidence type="ECO:0000313" key="1">
    <source>
        <dbReference type="EMBL" id="KAG7443130.1"/>
    </source>
</evidence>
<evidence type="ECO:0000313" key="2">
    <source>
        <dbReference type="Proteomes" id="UP000812287"/>
    </source>
</evidence>
<gene>
    <name evidence="1" type="ORF">BT62DRAFT_1078856</name>
</gene>
<dbReference type="RefSeq" id="XP_043036630.1">
    <property type="nucleotide sequence ID" value="XM_043179425.1"/>
</dbReference>
<dbReference type="AlphaFoldDB" id="A0A9P7VMP2"/>
<dbReference type="Proteomes" id="UP000812287">
    <property type="component" value="Unassembled WGS sequence"/>
</dbReference>
<accession>A0A9P7VMP2</accession>
<organism evidence="1 2">
    <name type="scientific">Guyanagaster necrorhizus</name>
    <dbReference type="NCBI Taxonomy" id="856835"/>
    <lineage>
        <taxon>Eukaryota</taxon>
        <taxon>Fungi</taxon>
        <taxon>Dikarya</taxon>
        <taxon>Basidiomycota</taxon>
        <taxon>Agaricomycotina</taxon>
        <taxon>Agaricomycetes</taxon>
        <taxon>Agaricomycetidae</taxon>
        <taxon>Agaricales</taxon>
        <taxon>Marasmiineae</taxon>
        <taxon>Physalacriaceae</taxon>
        <taxon>Guyanagaster</taxon>
    </lineage>
</organism>
<name>A0A9P7VMP2_9AGAR</name>
<proteinExistence type="predicted"/>
<comment type="caution">
    <text evidence="1">The sequence shown here is derived from an EMBL/GenBank/DDBJ whole genome shotgun (WGS) entry which is preliminary data.</text>
</comment>
<dbReference type="EMBL" id="MU250547">
    <property type="protein sequence ID" value="KAG7443130.1"/>
    <property type="molecule type" value="Genomic_DNA"/>
</dbReference>
<sequence length="215" mass="23616">MPCRIQVGITYHSYTFSSLASPLFSVQLGTFDGERWQGNFACTPNDPKFSTLLPPAGATRSDLTARTLCPLVTLSLHKQASTTPSMPNLPNCDLMRSMTCEHRADALGYSPSALKRPLFALDQIMVLALGLNATQMVFVIWSSKAVQEEQKIMTTAPPKNIAALGCLTVTSLVACNPYPTLSRVSRAMAQFNYREICNIQEFMRSIPLSSYPTIT</sequence>
<protein>
    <submittedName>
        <fullName evidence="1">Uncharacterized protein</fullName>
    </submittedName>
</protein>
<keyword evidence="2" id="KW-1185">Reference proteome</keyword>
<dbReference type="GeneID" id="66101719"/>
<reference evidence="1" key="1">
    <citation type="submission" date="2020-11" db="EMBL/GenBank/DDBJ databases">
        <title>Adaptations for nitrogen fixation in a non-lichenized fungal sporocarp promotes dispersal by wood-feeding termites.</title>
        <authorList>
            <consortium name="DOE Joint Genome Institute"/>
            <person name="Koch R.A."/>
            <person name="Yoon G."/>
            <person name="Arayal U."/>
            <person name="Lail K."/>
            <person name="Amirebrahimi M."/>
            <person name="Labutti K."/>
            <person name="Lipzen A."/>
            <person name="Riley R."/>
            <person name="Barry K."/>
            <person name="Henrissat B."/>
            <person name="Grigoriev I.V."/>
            <person name="Herr J.R."/>
            <person name="Aime M.C."/>
        </authorList>
    </citation>
    <scope>NUCLEOTIDE SEQUENCE</scope>
    <source>
        <strain evidence="1">MCA 3950</strain>
    </source>
</reference>